<dbReference type="Gene3D" id="3.40.50.1820">
    <property type="entry name" value="alpha/beta hydrolase"/>
    <property type="match status" value="1"/>
</dbReference>
<accession>C1EAW1</accession>
<dbReference type="RefSeq" id="XP_002504015.1">
    <property type="nucleotide sequence ID" value="XM_002503969.1"/>
</dbReference>
<proteinExistence type="predicted"/>
<dbReference type="GeneID" id="8244962"/>
<keyword evidence="3" id="KW-1185">Reference proteome</keyword>
<evidence type="ECO:0000313" key="2">
    <source>
        <dbReference type="EMBL" id="ACO65273.1"/>
    </source>
</evidence>
<organism evidence="2 3">
    <name type="scientific">Micromonas commoda (strain RCC299 / NOUM17 / CCMP2709)</name>
    <name type="common">Picoplanktonic green alga</name>
    <dbReference type="NCBI Taxonomy" id="296587"/>
    <lineage>
        <taxon>Eukaryota</taxon>
        <taxon>Viridiplantae</taxon>
        <taxon>Chlorophyta</taxon>
        <taxon>Mamiellophyceae</taxon>
        <taxon>Mamiellales</taxon>
        <taxon>Mamiellaceae</taxon>
        <taxon>Micromonas</taxon>
    </lineage>
</organism>
<dbReference type="EMBL" id="CP001328">
    <property type="protein sequence ID" value="ACO65273.1"/>
    <property type="molecule type" value="Genomic_DNA"/>
</dbReference>
<dbReference type="AlphaFoldDB" id="C1EAW1"/>
<dbReference type="InterPro" id="IPR029058">
    <property type="entry name" value="AB_hydrolase_fold"/>
</dbReference>
<evidence type="ECO:0008006" key="4">
    <source>
        <dbReference type="Google" id="ProtNLM"/>
    </source>
</evidence>
<dbReference type="STRING" id="296587.C1EAW1"/>
<protein>
    <recommendedName>
        <fullName evidence="4">Serine aminopeptidase S33 domain-containing protein</fullName>
    </recommendedName>
</protein>
<dbReference type="KEGG" id="mis:MICPUN_51063"/>
<reference evidence="2 3" key="1">
    <citation type="journal article" date="2009" name="Science">
        <title>Green evolution and dynamic adaptations revealed by genomes of the marine picoeukaryotes Micromonas.</title>
        <authorList>
            <person name="Worden A.Z."/>
            <person name="Lee J.H."/>
            <person name="Mock T."/>
            <person name="Rouze P."/>
            <person name="Simmons M.P."/>
            <person name="Aerts A.L."/>
            <person name="Allen A.E."/>
            <person name="Cuvelier M.L."/>
            <person name="Derelle E."/>
            <person name="Everett M.V."/>
            <person name="Foulon E."/>
            <person name="Grimwood J."/>
            <person name="Gundlach H."/>
            <person name="Henrissat B."/>
            <person name="Napoli C."/>
            <person name="McDonald S.M."/>
            <person name="Parker M.S."/>
            <person name="Rombauts S."/>
            <person name="Salamov A."/>
            <person name="Von Dassow P."/>
            <person name="Badger J.H."/>
            <person name="Coutinho P.M."/>
            <person name="Demir E."/>
            <person name="Dubchak I."/>
            <person name="Gentemann C."/>
            <person name="Eikrem W."/>
            <person name="Gready J.E."/>
            <person name="John U."/>
            <person name="Lanier W."/>
            <person name="Lindquist E.A."/>
            <person name="Lucas S."/>
            <person name="Mayer K.F."/>
            <person name="Moreau H."/>
            <person name="Not F."/>
            <person name="Otillar R."/>
            <person name="Panaud O."/>
            <person name="Pangilinan J."/>
            <person name="Paulsen I."/>
            <person name="Piegu B."/>
            <person name="Poliakov A."/>
            <person name="Robbens S."/>
            <person name="Schmutz J."/>
            <person name="Toulza E."/>
            <person name="Wyss T."/>
            <person name="Zelensky A."/>
            <person name="Zhou K."/>
            <person name="Armbrust E.V."/>
            <person name="Bhattacharya D."/>
            <person name="Goodenough U.W."/>
            <person name="Van de Peer Y."/>
            <person name="Grigoriev I.V."/>
        </authorList>
    </citation>
    <scope>NUCLEOTIDE SEQUENCE [LARGE SCALE GENOMIC DNA]</scope>
    <source>
        <strain evidence="3">RCC299 / NOUM17</strain>
    </source>
</reference>
<keyword evidence="1" id="KW-0472">Membrane</keyword>
<dbReference type="PANTHER" id="PTHR12277">
    <property type="entry name" value="ALPHA/BETA HYDROLASE DOMAIN-CONTAINING PROTEIN"/>
    <property type="match status" value="1"/>
</dbReference>
<sequence length="321" mass="34204">MTASATAAPGPPADPSMLGRLGGLLMGLTSGVAKAAAIGYVGVCALAFAFQRKLQYFPTTEHPPAVATLPPAYGDIEEFTVRTEDGVTIRGYHLPVPTMNIAHTKHPKIHLLQLHGNAGSRYHRIPWAHYTRVRLGCAVTLLDYRGYGGSEGKVTEAGMILDGKAGIQWAATRANETGSKLVLHLESIGSAAGICAAAALRRDARGGDIGVAGIVAEGGLSSCIEIAEKVFSFLPVRLMMKDKWDGVCGAAASLDPAMPFMSMHGTRDEIVPFWCGKKLFESSSSTRKVLKEFKRGGHNNLADQTGYIEALDEFYTTVESL</sequence>
<keyword evidence="1" id="KW-1133">Transmembrane helix</keyword>
<dbReference type="OMA" id="WLPEQGY"/>
<dbReference type="InParanoid" id="C1EAW1"/>
<evidence type="ECO:0000313" key="3">
    <source>
        <dbReference type="Proteomes" id="UP000002009"/>
    </source>
</evidence>
<keyword evidence="1" id="KW-0812">Transmembrane</keyword>
<dbReference type="FunCoup" id="C1EAW1">
    <property type="interactions" value="1664"/>
</dbReference>
<dbReference type="OrthoDB" id="10249433at2759"/>
<dbReference type="eggNOG" id="KOG4391">
    <property type="taxonomic scope" value="Eukaryota"/>
</dbReference>
<dbReference type="Proteomes" id="UP000002009">
    <property type="component" value="Chromosome 7"/>
</dbReference>
<dbReference type="SUPFAM" id="SSF53474">
    <property type="entry name" value="alpha/beta-Hydrolases"/>
    <property type="match status" value="1"/>
</dbReference>
<feature type="transmembrane region" description="Helical" evidence="1">
    <location>
        <begin position="24"/>
        <end position="50"/>
    </location>
</feature>
<name>C1EAW1_MICCC</name>
<evidence type="ECO:0000256" key="1">
    <source>
        <dbReference type="SAM" id="Phobius"/>
    </source>
</evidence>
<gene>
    <name evidence="2" type="ORF">MICPUN_51063</name>
</gene>